<protein>
    <submittedName>
        <fullName evidence="1">Uncharacterized protein</fullName>
    </submittedName>
</protein>
<accession>A0ACD3ZQ17</accession>
<gene>
    <name evidence="1" type="ORF">LCI18_013118</name>
</gene>
<dbReference type="Proteomes" id="UP000830768">
    <property type="component" value="Chromosome 11"/>
</dbReference>
<sequence>MKRLALAWLLARPVLGGGGLVGYGIYPYEPPCAYACLRSLSGLMLECSSHRDMPSGMSHGPGMTSPECRAGDTPWLTTLAWCIKTECAEYHVTVSKIEGFWEKESTESPAVAPKWSYSTSLQKISKSPTQQLTPTDEDLNTTSIVDPSVYLAQYNALTAVYRENIVEAGFGIAILVAGFGIPMALTWLGYVPYMSGLLDKVKPYFVYQTIVGTYHVRPLPYLLGNAPTMGQALYVLVFFILNLILTAVNYKTQQPHAWYATRAKEITAYIFYRTGVFAFVLLPLLILFSSRNNFLLWMTNWSHSTYMLLHPLLHTLLALPLYYPAEAKKEYWIWGAVATVATMIMVFASGLYVRRFAYEAFLISHILLAVFVIVGCWYHIKYWIGLVWGYEVWLEIACGVWFFDRLVRVGRVLKTGLRRSKVTDLGNGYARVDVPGIGWASEPGNHENHPFSAVPTALLSHSGSGVNSEQDGHVAPLDHVDAEKNGSKQQACATKVIHSTAGLTLLIKKSTGMTNYLKAHDSLLTLLDGPYPNTPTKEVLRCDRVLLIGGGIGITSLLPWITRHRNIKLSWSVKETASCLVEAVDGALSEIAEKDVMVGERLDISQILAEEEAAGWSRVGVVACGPGGFCDDVRAAVTTAAKKAQVVYELEVDAYSW</sequence>
<reference evidence="1" key="1">
    <citation type="submission" date="2021-11" db="EMBL/GenBank/DDBJ databases">
        <title>Fusarium solani-melongenae Genome sequencing and assembly.</title>
        <authorList>
            <person name="Xie S."/>
            <person name="Huang L."/>
            <person name="Zhang X."/>
        </authorList>
    </citation>
    <scope>NUCLEOTIDE SEQUENCE</scope>
    <source>
        <strain evidence="1">CRI 24-3</strain>
    </source>
</reference>
<name>A0ACD3ZQ17_FUSSC</name>
<evidence type="ECO:0000313" key="2">
    <source>
        <dbReference type="Proteomes" id="UP000830768"/>
    </source>
</evidence>
<proteinExistence type="predicted"/>
<keyword evidence="2" id="KW-1185">Reference proteome</keyword>
<dbReference type="EMBL" id="CP090039">
    <property type="protein sequence ID" value="UPL02184.1"/>
    <property type="molecule type" value="Genomic_DNA"/>
</dbReference>
<evidence type="ECO:0000313" key="1">
    <source>
        <dbReference type="EMBL" id="UPL02184.1"/>
    </source>
</evidence>
<organism evidence="1 2">
    <name type="scientific">Fusarium solani subsp. cucurbitae</name>
    <name type="common">Neocosmosporum cucurbitae</name>
    <dbReference type="NCBI Taxonomy" id="2747967"/>
    <lineage>
        <taxon>Eukaryota</taxon>
        <taxon>Fungi</taxon>
        <taxon>Dikarya</taxon>
        <taxon>Ascomycota</taxon>
        <taxon>Pezizomycotina</taxon>
        <taxon>Sordariomycetes</taxon>
        <taxon>Hypocreomycetidae</taxon>
        <taxon>Hypocreales</taxon>
        <taxon>Nectriaceae</taxon>
        <taxon>Fusarium</taxon>
        <taxon>Fusarium solani species complex</taxon>
    </lineage>
</organism>